<accession>A0A0K2UVD6</accession>
<dbReference type="AlphaFoldDB" id="A0A0K2UVD6"/>
<reference evidence="2" key="1">
    <citation type="submission" date="2014-05" db="EMBL/GenBank/DDBJ databases">
        <authorList>
            <person name="Chronopoulou M."/>
        </authorList>
    </citation>
    <scope>NUCLEOTIDE SEQUENCE</scope>
    <source>
        <tissue evidence="2">Whole organism</tissue>
    </source>
</reference>
<feature type="region of interest" description="Disordered" evidence="1">
    <location>
        <begin position="1"/>
        <end position="29"/>
    </location>
</feature>
<organism evidence="2">
    <name type="scientific">Lepeophtheirus salmonis</name>
    <name type="common">Salmon louse</name>
    <name type="synonym">Caligus salmonis</name>
    <dbReference type="NCBI Taxonomy" id="72036"/>
    <lineage>
        <taxon>Eukaryota</taxon>
        <taxon>Metazoa</taxon>
        <taxon>Ecdysozoa</taxon>
        <taxon>Arthropoda</taxon>
        <taxon>Crustacea</taxon>
        <taxon>Multicrustacea</taxon>
        <taxon>Hexanauplia</taxon>
        <taxon>Copepoda</taxon>
        <taxon>Siphonostomatoida</taxon>
        <taxon>Caligidae</taxon>
        <taxon>Lepeophtheirus</taxon>
    </lineage>
</organism>
<evidence type="ECO:0000256" key="1">
    <source>
        <dbReference type="SAM" id="MobiDB-lite"/>
    </source>
</evidence>
<protein>
    <submittedName>
        <fullName evidence="2">Uncharacterized protein</fullName>
    </submittedName>
</protein>
<evidence type="ECO:0000313" key="2">
    <source>
        <dbReference type="EMBL" id="CDW41661.1"/>
    </source>
</evidence>
<proteinExistence type="predicted"/>
<name>A0A0K2UVD6_LEPSM</name>
<sequence>HVKGVSIRAVGGGRGGAKVSKKSSKDSFKESCSERDGFLSLLVSILASPPLQGSFHPLFDSSLGDLCETPKSLAWALMDLRKLTWSIFFNSSRSSLVFLNEF</sequence>
<dbReference type="EMBL" id="HACA01024300">
    <property type="protein sequence ID" value="CDW41661.1"/>
    <property type="molecule type" value="Transcribed_RNA"/>
</dbReference>
<feature type="non-terminal residue" evidence="2">
    <location>
        <position position="1"/>
    </location>
</feature>